<reference evidence="13 14" key="1">
    <citation type="journal article" date="2020" name="ISME J.">
        <title>Uncovering the hidden diversity of litter-decomposition mechanisms in mushroom-forming fungi.</title>
        <authorList>
            <person name="Floudas D."/>
            <person name="Bentzer J."/>
            <person name="Ahren D."/>
            <person name="Johansson T."/>
            <person name="Persson P."/>
            <person name="Tunlid A."/>
        </authorList>
    </citation>
    <scope>NUCLEOTIDE SEQUENCE [LARGE SCALE GENOMIC DNA]</scope>
    <source>
        <strain evidence="13 14">CBS 406.79</strain>
    </source>
</reference>
<keyword evidence="7 10" id="KW-0119">Carbohydrate metabolism</keyword>
<dbReference type="GO" id="GO:0031176">
    <property type="term" value="F:endo-1,4-beta-xylanase activity"/>
    <property type="evidence" value="ECO:0007669"/>
    <property type="project" value="UniProtKB-UniRule"/>
</dbReference>
<evidence type="ECO:0000313" key="13">
    <source>
        <dbReference type="EMBL" id="KAF5392229.1"/>
    </source>
</evidence>
<dbReference type="OrthoDB" id="2115822at2759"/>
<dbReference type="InterPro" id="IPR033123">
    <property type="entry name" value="GH11_dom"/>
</dbReference>
<gene>
    <name evidence="13" type="ORF">D9757_001594</name>
</gene>
<dbReference type="PANTHER" id="PTHR46828:SF2">
    <property type="entry name" value="ENDO-1,4-BETA-XYLANASE A-RELATED"/>
    <property type="match status" value="1"/>
</dbReference>
<dbReference type="SUPFAM" id="SSF49899">
    <property type="entry name" value="Concanavalin A-like lectins/glucanases"/>
    <property type="match status" value="1"/>
</dbReference>
<keyword evidence="5 10" id="KW-0858">Xylan degradation</keyword>
<evidence type="ECO:0000256" key="6">
    <source>
        <dbReference type="ARBA" id="ARBA00022801"/>
    </source>
</evidence>
<evidence type="ECO:0000313" key="14">
    <source>
        <dbReference type="Proteomes" id="UP000518752"/>
    </source>
</evidence>
<dbReference type="AlphaFoldDB" id="A0A8H5MFS6"/>
<dbReference type="Gene3D" id="2.60.120.180">
    <property type="match status" value="1"/>
</dbReference>
<evidence type="ECO:0000256" key="4">
    <source>
        <dbReference type="ARBA" id="ARBA00012590"/>
    </source>
</evidence>
<evidence type="ECO:0000256" key="8">
    <source>
        <dbReference type="ARBA" id="ARBA00023295"/>
    </source>
</evidence>
<dbReference type="InterPro" id="IPR018208">
    <property type="entry name" value="GH11_AS_1"/>
</dbReference>
<protein>
    <recommendedName>
        <fullName evidence="4 10">Endo-1,4-beta-xylanase</fullName>
        <ecNumber evidence="4 10">3.2.1.8</ecNumber>
    </recommendedName>
</protein>
<keyword evidence="6 10" id="KW-0378">Hydrolase</keyword>
<dbReference type="EMBL" id="JAACJN010000006">
    <property type="protein sequence ID" value="KAF5392229.1"/>
    <property type="molecule type" value="Genomic_DNA"/>
</dbReference>
<dbReference type="PROSITE" id="PS00776">
    <property type="entry name" value="GH11_1"/>
    <property type="match status" value="1"/>
</dbReference>
<evidence type="ECO:0000259" key="12">
    <source>
        <dbReference type="PROSITE" id="PS51761"/>
    </source>
</evidence>
<dbReference type="InterPro" id="IPR001137">
    <property type="entry name" value="Glyco_hydro_11"/>
</dbReference>
<dbReference type="PRINTS" id="PR00911">
    <property type="entry name" value="GLHYDRLASE11"/>
</dbReference>
<dbReference type="GO" id="GO:0045493">
    <property type="term" value="P:xylan catabolic process"/>
    <property type="evidence" value="ECO:0007669"/>
    <property type="project" value="UniProtKB-UniRule"/>
</dbReference>
<dbReference type="UniPathway" id="UPA00114"/>
<dbReference type="InterPro" id="IPR013320">
    <property type="entry name" value="ConA-like_dom_sf"/>
</dbReference>
<dbReference type="Proteomes" id="UP000518752">
    <property type="component" value="Unassembled WGS sequence"/>
</dbReference>
<keyword evidence="9 10" id="KW-0624">Polysaccharide degradation</keyword>
<dbReference type="EC" id="3.2.1.8" evidence="4 10"/>
<dbReference type="PROSITE" id="PS51761">
    <property type="entry name" value="GH11_3"/>
    <property type="match status" value="1"/>
</dbReference>
<feature type="active site" description="Nucleophile" evidence="10">
    <location>
        <position position="136"/>
    </location>
</feature>
<feature type="domain" description="GH11" evidence="12">
    <location>
        <begin position="52"/>
        <end position="240"/>
    </location>
</feature>
<evidence type="ECO:0000256" key="10">
    <source>
        <dbReference type="PROSITE-ProRule" id="PRU01097"/>
    </source>
</evidence>
<evidence type="ECO:0000256" key="1">
    <source>
        <dbReference type="ARBA" id="ARBA00000681"/>
    </source>
</evidence>
<evidence type="ECO:0000256" key="11">
    <source>
        <dbReference type="RuleBase" id="RU362015"/>
    </source>
</evidence>
<comment type="similarity">
    <text evidence="3 10 11">Belongs to the glycosyl hydrolase 11 (cellulase G) family.</text>
</comment>
<feature type="active site" description="Proton donor" evidence="10">
    <location>
        <position position="227"/>
    </location>
</feature>
<evidence type="ECO:0000256" key="2">
    <source>
        <dbReference type="ARBA" id="ARBA00004851"/>
    </source>
</evidence>
<name>A0A8H5MFS6_9AGAR</name>
<accession>A0A8H5MFS6</accession>
<dbReference type="InterPro" id="IPR013319">
    <property type="entry name" value="GH11/12"/>
</dbReference>
<comment type="pathway">
    <text evidence="2 10 11">Glycan degradation; xylan degradation.</text>
</comment>
<evidence type="ECO:0000256" key="3">
    <source>
        <dbReference type="ARBA" id="ARBA00007792"/>
    </source>
</evidence>
<keyword evidence="14" id="KW-1185">Reference proteome</keyword>
<dbReference type="Pfam" id="PF00457">
    <property type="entry name" value="Glyco_hydro_11"/>
    <property type="match status" value="1"/>
</dbReference>
<organism evidence="13 14">
    <name type="scientific">Collybiopsis confluens</name>
    <dbReference type="NCBI Taxonomy" id="2823264"/>
    <lineage>
        <taxon>Eukaryota</taxon>
        <taxon>Fungi</taxon>
        <taxon>Dikarya</taxon>
        <taxon>Basidiomycota</taxon>
        <taxon>Agaricomycotina</taxon>
        <taxon>Agaricomycetes</taxon>
        <taxon>Agaricomycetidae</taxon>
        <taxon>Agaricales</taxon>
        <taxon>Marasmiineae</taxon>
        <taxon>Omphalotaceae</taxon>
        <taxon>Collybiopsis</taxon>
    </lineage>
</organism>
<dbReference type="PANTHER" id="PTHR46828">
    <property type="entry name" value="ENDO-1,4-BETA-XYLANASE A-RELATED"/>
    <property type="match status" value="1"/>
</dbReference>
<evidence type="ECO:0000256" key="5">
    <source>
        <dbReference type="ARBA" id="ARBA00022651"/>
    </source>
</evidence>
<evidence type="ECO:0000256" key="7">
    <source>
        <dbReference type="ARBA" id="ARBA00023277"/>
    </source>
</evidence>
<comment type="catalytic activity">
    <reaction evidence="1 10 11">
        <text>Endohydrolysis of (1-&gt;4)-beta-D-xylosidic linkages in xylans.</text>
        <dbReference type="EC" id="3.2.1.8"/>
    </reaction>
</comment>
<evidence type="ECO:0000256" key="9">
    <source>
        <dbReference type="ARBA" id="ARBA00023326"/>
    </source>
</evidence>
<proteinExistence type="inferred from homology"/>
<comment type="caution">
    <text evidence="13">The sequence shown here is derived from an EMBL/GenBank/DDBJ whole genome shotgun (WGS) entry which is preliminary data.</text>
</comment>
<keyword evidence="8 10" id="KW-0326">Glycosidase</keyword>
<sequence length="241" mass="25505">MVTNDREKETQMTMRYISLVALTFAAVANVFASPVEVFDNSTVVLGKRSLSDGGIPGEGTSNGFFYSVFSDSTVTGTYTNGGSGQYSVSWGGSGDLVVGKGWNPGSARTVTYSGTWQPNGNSYLSVYGWTTGPLVEYYIMESFGTFNPSTGATFHGTCTSDGSSYNIYTTTRVNAPSIQGTATFTQILSIRNSHRVGGTVTTANHFNCFKSLGLAMGAFNYMIVATEAFSSTGTASITVQS</sequence>